<dbReference type="RefSeq" id="WP_168449554.1">
    <property type="nucleotide sequence ID" value="NZ_JAAWWK010000002.1"/>
</dbReference>
<reference evidence="1 2" key="1">
    <citation type="submission" date="2020-04" db="EMBL/GenBank/DDBJ databases">
        <authorList>
            <person name="Yoon J."/>
        </authorList>
    </citation>
    <scope>NUCLEOTIDE SEQUENCE [LARGE SCALE GENOMIC DNA]</scope>
    <source>
        <strain evidence="1 2">KMU-166</strain>
    </source>
</reference>
<evidence type="ECO:0000313" key="1">
    <source>
        <dbReference type="EMBL" id="NKI17022.1"/>
    </source>
</evidence>
<dbReference type="Proteomes" id="UP000765845">
    <property type="component" value="Unassembled WGS sequence"/>
</dbReference>
<dbReference type="PANTHER" id="PTHR36451:SF1">
    <property type="entry name" value="OMEGA-HYDROXY-BETA-DIHYDROMENAQUINONE-9 SULFOTRANSFERASE STF3"/>
    <property type="match status" value="1"/>
</dbReference>
<dbReference type="InterPro" id="IPR052736">
    <property type="entry name" value="Stf3_sulfotransferase"/>
</dbReference>
<dbReference type="PANTHER" id="PTHR36451">
    <property type="entry name" value="PAPS-DEPENDENT SULFOTRANSFERASE STF3"/>
    <property type="match status" value="1"/>
</dbReference>
<comment type="caution">
    <text evidence="1">The sequence shown here is derived from an EMBL/GenBank/DDBJ whole genome shotgun (WGS) entry which is preliminary data.</text>
</comment>
<dbReference type="InterPro" id="IPR027417">
    <property type="entry name" value="P-loop_NTPase"/>
</dbReference>
<evidence type="ECO:0000313" key="2">
    <source>
        <dbReference type="Proteomes" id="UP000765845"/>
    </source>
</evidence>
<dbReference type="Pfam" id="PF13469">
    <property type="entry name" value="Sulfotransfer_3"/>
    <property type="match status" value="1"/>
</dbReference>
<accession>A0ABX1GF63</accession>
<gene>
    <name evidence="1" type="ORF">HCU74_06255</name>
</gene>
<name>A0ABX1GF63_9GAMM</name>
<dbReference type="EMBL" id="JAAWWK010000002">
    <property type="protein sequence ID" value="NKI17022.1"/>
    <property type="molecule type" value="Genomic_DNA"/>
</dbReference>
<protein>
    <submittedName>
        <fullName evidence="1">Sulfotransferase</fullName>
    </submittedName>
</protein>
<proteinExistence type="predicted"/>
<keyword evidence="2" id="KW-1185">Reference proteome</keyword>
<sequence length="400" mass="45579">MADKFGAEPSVNDLPSVELSVAGLLARAAALEGLDDFGDDSFRTPFAVLVDALNNEAGLNAVGRYTQYERLLNILRNRLRVEAWIKRYPDILDEVIAPPVVIIGLQRTGSTYFHRILASDKRFYAPLWYEVRNPAPPMDWDFVSKDPRITSAEAEVAAMLEANPELAAIHPMDPVAADEDIMLLEHSFYSTIPDAFCNVPSYGQWNDEQDNTPAYQYLKRLLQCLQWQKRRSGQQAERWLLKTPHHLHHIATLLDVFPGAKIIQTHRDPLQTIPSAASMNYNLWIMGSDEVDPTVVGAQWAQKYARGTLHTLATRDAQPEAFLDVWYQDTVADPSDSVARVYDFIGMTLTDTAIAAMEKHREDNRREARPGHHYTLEQFGYSEAKLKQQFAEYRRRYIEE</sequence>
<dbReference type="SUPFAM" id="SSF52540">
    <property type="entry name" value="P-loop containing nucleoside triphosphate hydrolases"/>
    <property type="match status" value="1"/>
</dbReference>
<dbReference type="Gene3D" id="3.40.50.300">
    <property type="entry name" value="P-loop containing nucleotide triphosphate hydrolases"/>
    <property type="match status" value="1"/>
</dbReference>
<organism evidence="1 2">
    <name type="scientific">Spongiibacter thalassae</name>
    <dbReference type="NCBI Taxonomy" id="2721624"/>
    <lineage>
        <taxon>Bacteria</taxon>
        <taxon>Pseudomonadati</taxon>
        <taxon>Pseudomonadota</taxon>
        <taxon>Gammaproteobacteria</taxon>
        <taxon>Cellvibrionales</taxon>
        <taxon>Spongiibacteraceae</taxon>
        <taxon>Spongiibacter</taxon>
    </lineage>
</organism>